<evidence type="ECO:0000256" key="3">
    <source>
        <dbReference type="SAM" id="Phobius"/>
    </source>
</evidence>
<keyword evidence="3" id="KW-0812">Transmembrane</keyword>
<name>A0AA39SJM9_ACESA</name>
<reference evidence="4" key="2">
    <citation type="submission" date="2023-06" db="EMBL/GenBank/DDBJ databases">
        <authorList>
            <person name="Swenson N.G."/>
            <person name="Wegrzyn J.L."/>
            <person name="Mcevoy S.L."/>
        </authorList>
    </citation>
    <scope>NUCLEOTIDE SEQUENCE</scope>
    <source>
        <strain evidence="4">NS2018</strain>
        <tissue evidence="4">Leaf</tissue>
    </source>
</reference>
<feature type="compositionally biased region" description="Polar residues" evidence="2">
    <location>
        <begin position="214"/>
        <end position="226"/>
    </location>
</feature>
<gene>
    <name evidence="4" type="ORF">LWI29_021474</name>
</gene>
<feature type="region of interest" description="Disordered" evidence="2">
    <location>
        <begin position="195"/>
        <end position="243"/>
    </location>
</feature>
<comment type="caution">
    <text evidence="4">The sequence shown here is derived from an EMBL/GenBank/DDBJ whole genome shotgun (WGS) entry which is preliminary data.</text>
</comment>
<feature type="compositionally biased region" description="Basic and acidic residues" evidence="2">
    <location>
        <begin position="227"/>
        <end position="243"/>
    </location>
</feature>
<keyword evidence="1" id="KW-0175">Coiled coil</keyword>
<dbReference type="EMBL" id="JAUESC010000381">
    <property type="protein sequence ID" value="KAK0590009.1"/>
    <property type="molecule type" value="Genomic_DNA"/>
</dbReference>
<evidence type="ECO:0000313" key="5">
    <source>
        <dbReference type="Proteomes" id="UP001168877"/>
    </source>
</evidence>
<organism evidence="4 5">
    <name type="scientific">Acer saccharum</name>
    <name type="common">Sugar maple</name>
    <dbReference type="NCBI Taxonomy" id="4024"/>
    <lineage>
        <taxon>Eukaryota</taxon>
        <taxon>Viridiplantae</taxon>
        <taxon>Streptophyta</taxon>
        <taxon>Embryophyta</taxon>
        <taxon>Tracheophyta</taxon>
        <taxon>Spermatophyta</taxon>
        <taxon>Magnoliopsida</taxon>
        <taxon>eudicotyledons</taxon>
        <taxon>Gunneridae</taxon>
        <taxon>Pentapetalae</taxon>
        <taxon>rosids</taxon>
        <taxon>malvids</taxon>
        <taxon>Sapindales</taxon>
        <taxon>Sapindaceae</taxon>
        <taxon>Hippocastanoideae</taxon>
        <taxon>Acereae</taxon>
        <taxon>Acer</taxon>
    </lineage>
</organism>
<accession>A0AA39SJM9</accession>
<feature type="region of interest" description="Disordered" evidence="2">
    <location>
        <begin position="263"/>
        <end position="288"/>
    </location>
</feature>
<feature type="compositionally biased region" description="Basic and acidic residues" evidence="2">
    <location>
        <begin position="267"/>
        <end position="288"/>
    </location>
</feature>
<feature type="compositionally biased region" description="Polar residues" evidence="2">
    <location>
        <begin position="450"/>
        <end position="461"/>
    </location>
</feature>
<feature type="region of interest" description="Disordered" evidence="2">
    <location>
        <begin position="313"/>
        <end position="334"/>
    </location>
</feature>
<protein>
    <recommendedName>
        <fullName evidence="6">Micronuclear linker histone polyprotein</fullName>
    </recommendedName>
</protein>
<dbReference type="PANTHER" id="PTHR36143:SF4">
    <property type="entry name" value="OS08G0177500 PROTEIN"/>
    <property type="match status" value="1"/>
</dbReference>
<keyword evidence="3" id="KW-1133">Transmembrane helix</keyword>
<dbReference type="AlphaFoldDB" id="A0AA39SJM9"/>
<feature type="compositionally biased region" description="Basic and acidic residues" evidence="2">
    <location>
        <begin position="561"/>
        <end position="572"/>
    </location>
</feature>
<evidence type="ECO:0008006" key="6">
    <source>
        <dbReference type="Google" id="ProtNLM"/>
    </source>
</evidence>
<feature type="coiled-coil region" evidence="1">
    <location>
        <begin position="95"/>
        <end position="166"/>
    </location>
</feature>
<feature type="compositionally biased region" description="Basic and acidic residues" evidence="2">
    <location>
        <begin position="412"/>
        <end position="427"/>
    </location>
</feature>
<sequence length="572" mass="64666">MAIGGSHNKGMMNNNGSRGRSYRLMMLLAFGAALFGVMLLHKLRERRIFTLIVKEKDHQLFSLHFLLQKEQEYSKKMKSKNAEMKAKIYSIRTQKMELDRRLIEMQSTIESLKDEQKAMESALEEKQNEIKMQREVTDLGKENSQLTALKESLTQKEAEIEDLKRRLEYPAKVWSASTDDPPNPQVNLTNTLTMVERDKTDVSSSKEQSGRFHMSTNSMAGENSTGVEDRSEKRAADTNSREPIVEQIQKLGNTQDEVFINGSAVEGKGRDRDQAKENDPQERDGFAMGERKNVVNSAEQTVDAAGGDVLKQRDNVKDENGHTTLGKPENFQDENQDVRTISEGGMALERLDSTRFQARSRLRRHGRLTRTKGKRFRILAKNGDSENNGLASTRNRRFYRESTASNEGVEGGEGRKTGENPPKERKAVNSTQVKLPKVSNPDDSGYLKNTDVNTDPNQQMEQSDETLKSNDSPDTEMIRNKNTNGEDTNNIDEVRQSAEEASGTKQNMGSRDIDEQENEAIQVKDGNIEDMEVADEKEPETEATDGDSLRESASNLEEDKEEYKEETNESVF</sequence>
<feature type="region of interest" description="Disordered" evidence="2">
    <location>
        <begin position="361"/>
        <end position="572"/>
    </location>
</feature>
<keyword evidence="3" id="KW-0472">Membrane</keyword>
<feature type="compositionally biased region" description="Acidic residues" evidence="2">
    <location>
        <begin position="528"/>
        <end position="545"/>
    </location>
</feature>
<evidence type="ECO:0000256" key="1">
    <source>
        <dbReference type="SAM" id="Coils"/>
    </source>
</evidence>
<proteinExistence type="predicted"/>
<feature type="transmembrane region" description="Helical" evidence="3">
    <location>
        <begin position="21"/>
        <end position="40"/>
    </location>
</feature>
<keyword evidence="5" id="KW-1185">Reference proteome</keyword>
<dbReference type="PANTHER" id="PTHR36143">
    <property type="entry name" value="OS08G0177500 PROTEIN"/>
    <property type="match status" value="1"/>
</dbReference>
<reference evidence="4" key="1">
    <citation type="journal article" date="2022" name="Plant J.">
        <title>Strategies of tolerance reflected in two North American maple genomes.</title>
        <authorList>
            <person name="McEvoy S.L."/>
            <person name="Sezen U.U."/>
            <person name="Trouern-Trend A."/>
            <person name="McMahon S.M."/>
            <person name="Schaberg P.G."/>
            <person name="Yang J."/>
            <person name="Wegrzyn J.L."/>
            <person name="Swenson N.G."/>
        </authorList>
    </citation>
    <scope>NUCLEOTIDE SEQUENCE</scope>
    <source>
        <strain evidence="4">NS2018</strain>
    </source>
</reference>
<evidence type="ECO:0000256" key="2">
    <source>
        <dbReference type="SAM" id="MobiDB-lite"/>
    </source>
</evidence>
<dbReference type="Proteomes" id="UP001168877">
    <property type="component" value="Unassembled WGS sequence"/>
</dbReference>
<feature type="compositionally biased region" description="Basic residues" evidence="2">
    <location>
        <begin position="361"/>
        <end position="378"/>
    </location>
</feature>
<evidence type="ECO:0000313" key="4">
    <source>
        <dbReference type="EMBL" id="KAK0590009.1"/>
    </source>
</evidence>